<dbReference type="PANTHER" id="PTHR12984">
    <property type="entry name" value="SCY1-RELATED S/T PROTEIN KINASE-LIKE"/>
    <property type="match status" value="1"/>
</dbReference>
<gene>
    <name evidence="1" type="ORF">RUM44_009561</name>
</gene>
<accession>A0ABR1AT20</accession>
<reference evidence="1 2" key="1">
    <citation type="submission" date="2023-09" db="EMBL/GenBank/DDBJ databases">
        <title>Genomes of two closely related lineages of the louse Polyplax serrata with different host specificities.</title>
        <authorList>
            <person name="Martinu J."/>
            <person name="Tarabai H."/>
            <person name="Stefka J."/>
            <person name="Hypsa V."/>
        </authorList>
    </citation>
    <scope>NUCLEOTIDE SEQUENCE [LARGE SCALE GENOMIC DNA]</scope>
    <source>
        <strain evidence="1">98ZLc_SE</strain>
    </source>
</reference>
<dbReference type="Gene3D" id="1.25.10.10">
    <property type="entry name" value="Leucine-rich Repeat Variant"/>
    <property type="match status" value="1"/>
</dbReference>
<dbReference type="Gene3D" id="1.10.510.10">
    <property type="entry name" value="Transferase(Phosphotransferase) domain 1"/>
    <property type="match status" value="1"/>
</dbReference>
<keyword evidence="2" id="KW-1185">Reference proteome</keyword>
<protein>
    <recommendedName>
        <fullName evidence="3">Protein kinase domain-containing protein</fullName>
    </recommendedName>
</protein>
<dbReference type="SUPFAM" id="SSF48371">
    <property type="entry name" value="ARM repeat"/>
    <property type="match status" value="1"/>
</dbReference>
<dbReference type="SUPFAM" id="SSF56112">
    <property type="entry name" value="Protein kinase-like (PK-like)"/>
    <property type="match status" value="1"/>
</dbReference>
<sequence>MAELFSPEVQNQSVCSILSDMFSLGMVICAIFNQGRALIQANHSASTYLKQLDVLEEQIRNILPKIPVPLQEAALRLASKDSRQRPTAQLLSLIKYFRYCIEHITVLNPYNSDPAVHALQFLDVIKMKDPSQKSHFYRNTLKEMLPYIPKKLWFQHVWPCLQQEMKTQEVLAAVLQPIIFLVQECTLEEYESIILPYFRTVFSIPKSIQATVTLLENLHVILEKTPRDDIRSEVLPMLYNAFESATIQVQSSALVAVTNVSEYLDETAIKRMVLPKTKLVYEKNATDIKIVLNVLSCLEKCLNRLDRSMIIDEVLPLLWDVRLQDPEIILRVVNSSYGTVDIVDADSGIE</sequence>
<organism evidence="1 2">
    <name type="scientific">Polyplax serrata</name>
    <name type="common">Common mouse louse</name>
    <dbReference type="NCBI Taxonomy" id="468196"/>
    <lineage>
        <taxon>Eukaryota</taxon>
        <taxon>Metazoa</taxon>
        <taxon>Ecdysozoa</taxon>
        <taxon>Arthropoda</taxon>
        <taxon>Hexapoda</taxon>
        <taxon>Insecta</taxon>
        <taxon>Pterygota</taxon>
        <taxon>Neoptera</taxon>
        <taxon>Paraneoptera</taxon>
        <taxon>Psocodea</taxon>
        <taxon>Troctomorpha</taxon>
        <taxon>Phthiraptera</taxon>
        <taxon>Anoplura</taxon>
        <taxon>Polyplacidae</taxon>
        <taxon>Polyplax</taxon>
    </lineage>
</organism>
<dbReference type="InterPro" id="IPR011009">
    <property type="entry name" value="Kinase-like_dom_sf"/>
</dbReference>
<dbReference type="InterPro" id="IPR011989">
    <property type="entry name" value="ARM-like"/>
</dbReference>
<dbReference type="EMBL" id="JAWJWF010000045">
    <property type="protein sequence ID" value="KAK6627084.1"/>
    <property type="molecule type" value="Genomic_DNA"/>
</dbReference>
<comment type="caution">
    <text evidence="1">The sequence shown here is derived from an EMBL/GenBank/DDBJ whole genome shotgun (WGS) entry which is preliminary data.</text>
</comment>
<dbReference type="InterPro" id="IPR016024">
    <property type="entry name" value="ARM-type_fold"/>
</dbReference>
<evidence type="ECO:0008006" key="3">
    <source>
        <dbReference type="Google" id="ProtNLM"/>
    </source>
</evidence>
<evidence type="ECO:0000313" key="1">
    <source>
        <dbReference type="EMBL" id="KAK6627084.1"/>
    </source>
</evidence>
<dbReference type="InterPro" id="IPR051177">
    <property type="entry name" value="CIK-Related_Protein"/>
</dbReference>
<dbReference type="Proteomes" id="UP001359485">
    <property type="component" value="Unassembled WGS sequence"/>
</dbReference>
<dbReference type="PANTHER" id="PTHR12984:SF16">
    <property type="entry name" value="BLACK MATCH, ISOFORM H"/>
    <property type="match status" value="1"/>
</dbReference>
<name>A0ABR1AT20_POLSC</name>
<evidence type="ECO:0000313" key="2">
    <source>
        <dbReference type="Proteomes" id="UP001359485"/>
    </source>
</evidence>
<proteinExistence type="predicted"/>